<evidence type="ECO:0000259" key="1">
    <source>
        <dbReference type="Pfam" id="PF01636"/>
    </source>
</evidence>
<evidence type="ECO:0000313" key="2">
    <source>
        <dbReference type="EMBL" id="KAF7374644.1"/>
    </source>
</evidence>
<keyword evidence="3" id="KW-1185">Reference proteome</keyword>
<sequence length="431" mass="48631">MQDSFTDTEFVAHKPTSAEQASQKFLLDWDRNLCGEVQQLEMTLMGHAPDIRRFVASLNLPQLQARATKAMNKKCVGVYLLAVGGYNIVYRLPFDGQTDIVARLRIPGGGFMDNTIDMTPQDRSARFVSEVATMRFVKARTSIPVPELYYWDSVPGNPVGAPYMLMERISGVPPWPHPRTGNAYRWIDEAGYPDSQFRGRGTVGPLLPPYGLIVNDTGPFESSRQFLLACVSRELDRIRATEKWTAQRTKFTGCNGGVDALLANYAERWFKLLHQAIATLPDELSSCPDVFRVAHTDFQSSNLLVSSAEDPTIVAVLDWEGARVLPAWDPRSGCTISWLLSGVDEDVEDHLSELYFDITTKDGRALGQSLMCWEWLTWFFESSPSLTMDRDTLNERFQTWFSEAEEAGKESCRFELEAFRPLMTFIANDCL</sequence>
<dbReference type="InterPro" id="IPR011009">
    <property type="entry name" value="Kinase-like_dom_sf"/>
</dbReference>
<accession>A0A8H6ZCA5</accession>
<dbReference type="Gene3D" id="3.90.1200.10">
    <property type="match status" value="1"/>
</dbReference>
<protein>
    <submittedName>
        <fullName evidence="2">Altered inheritance of mitochondria protein 9, mitochondrial</fullName>
    </submittedName>
</protein>
<dbReference type="Pfam" id="PF01636">
    <property type="entry name" value="APH"/>
    <property type="match status" value="1"/>
</dbReference>
<evidence type="ECO:0000313" key="3">
    <source>
        <dbReference type="Proteomes" id="UP000623467"/>
    </source>
</evidence>
<dbReference type="SUPFAM" id="SSF56112">
    <property type="entry name" value="Protein kinase-like (PK-like)"/>
    <property type="match status" value="1"/>
</dbReference>
<name>A0A8H6ZCA5_9AGAR</name>
<feature type="domain" description="Aminoglycoside phosphotransferase" evidence="1">
    <location>
        <begin position="124"/>
        <end position="326"/>
    </location>
</feature>
<dbReference type="InterPro" id="IPR002575">
    <property type="entry name" value="Aminoglycoside_PTrfase"/>
</dbReference>
<comment type="caution">
    <text evidence="2">The sequence shown here is derived from an EMBL/GenBank/DDBJ whole genome shotgun (WGS) entry which is preliminary data.</text>
</comment>
<dbReference type="PANTHER" id="PTHR21310">
    <property type="entry name" value="AMINOGLYCOSIDE PHOSPHOTRANSFERASE-RELATED-RELATED"/>
    <property type="match status" value="1"/>
</dbReference>
<dbReference type="OrthoDB" id="2906425at2759"/>
<dbReference type="PANTHER" id="PTHR21310:SF15">
    <property type="entry name" value="AMINOGLYCOSIDE PHOSPHOTRANSFERASE DOMAIN-CONTAINING PROTEIN"/>
    <property type="match status" value="1"/>
</dbReference>
<dbReference type="AlphaFoldDB" id="A0A8H6ZCA5"/>
<dbReference type="EMBL" id="JACAZH010000002">
    <property type="protein sequence ID" value="KAF7374644.1"/>
    <property type="molecule type" value="Genomic_DNA"/>
</dbReference>
<reference evidence="2" key="1">
    <citation type="submission" date="2020-05" db="EMBL/GenBank/DDBJ databases">
        <title>Mycena genomes resolve the evolution of fungal bioluminescence.</title>
        <authorList>
            <person name="Tsai I.J."/>
        </authorList>
    </citation>
    <scope>NUCLEOTIDE SEQUENCE</scope>
    <source>
        <strain evidence="2">160909Yilan</strain>
    </source>
</reference>
<gene>
    <name evidence="2" type="ORF">MSAN_00349300</name>
</gene>
<proteinExistence type="predicted"/>
<dbReference type="InterPro" id="IPR051678">
    <property type="entry name" value="AGP_Transferase"/>
</dbReference>
<dbReference type="Proteomes" id="UP000623467">
    <property type="component" value="Unassembled WGS sequence"/>
</dbReference>
<organism evidence="2 3">
    <name type="scientific">Mycena sanguinolenta</name>
    <dbReference type="NCBI Taxonomy" id="230812"/>
    <lineage>
        <taxon>Eukaryota</taxon>
        <taxon>Fungi</taxon>
        <taxon>Dikarya</taxon>
        <taxon>Basidiomycota</taxon>
        <taxon>Agaricomycotina</taxon>
        <taxon>Agaricomycetes</taxon>
        <taxon>Agaricomycetidae</taxon>
        <taxon>Agaricales</taxon>
        <taxon>Marasmiineae</taxon>
        <taxon>Mycenaceae</taxon>
        <taxon>Mycena</taxon>
    </lineage>
</organism>